<gene>
    <name evidence="2" type="ordered locus">MexAM1_META1p0070</name>
</gene>
<proteinExistence type="predicted"/>
<dbReference type="RefSeq" id="WP_012751976.1">
    <property type="nucleotide sequence ID" value="NC_012808.1"/>
</dbReference>
<dbReference type="Proteomes" id="UP000009081">
    <property type="component" value="Chromosome"/>
</dbReference>
<dbReference type="STRING" id="272630.MexAM1_META1p0070"/>
<organism evidence="2 3">
    <name type="scientific">Methylorubrum extorquens (strain ATCC 14718 / DSM 1338 / JCM 2805 / NCIMB 9133 / AM1)</name>
    <name type="common">Methylobacterium extorquens</name>
    <dbReference type="NCBI Taxonomy" id="272630"/>
    <lineage>
        <taxon>Bacteria</taxon>
        <taxon>Pseudomonadati</taxon>
        <taxon>Pseudomonadota</taxon>
        <taxon>Alphaproteobacteria</taxon>
        <taxon>Hyphomicrobiales</taxon>
        <taxon>Methylobacteriaceae</taxon>
        <taxon>Methylorubrum</taxon>
    </lineage>
</organism>
<evidence type="ECO:0008006" key="4">
    <source>
        <dbReference type="Google" id="ProtNLM"/>
    </source>
</evidence>
<dbReference type="KEGG" id="mea:Mex_1p0070"/>
<keyword evidence="1" id="KW-1133">Transmembrane helix</keyword>
<accession>C5APF3</accession>
<keyword evidence="1" id="KW-0472">Membrane</keyword>
<feature type="transmembrane region" description="Helical" evidence="1">
    <location>
        <begin position="169"/>
        <end position="187"/>
    </location>
</feature>
<protein>
    <recommendedName>
        <fullName evidence="4">SHOCT domain-containing protein</fullName>
    </recommendedName>
</protein>
<reference evidence="2 3" key="1">
    <citation type="journal article" date="2009" name="PLoS ONE">
        <title>Methylobacterium genome sequences: a reference blueprint to investigate microbial metabolism of C1 compounds from natural and industrial sources.</title>
        <authorList>
            <person name="Vuilleumier S."/>
            <person name="Chistoserdova L."/>
            <person name="Lee M.-C."/>
            <person name="Bringel F."/>
            <person name="Lajus A."/>
            <person name="Zhou Y."/>
            <person name="Gourion B."/>
            <person name="Barbe V."/>
            <person name="Chang J."/>
            <person name="Cruveiller S."/>
            <person name="Dossat C."/>
            <person name="Gillett W."/>
            <person name="Gruffaz C."/>
            <person name="Haugen E."/>
            <person name="Hourcade E."/>
            <person name="Levy R."/>
            <person name="Mangenot S."/>
            <person name="Muller E."/>
            <person name="Nadalig T."/>
            <person name="Pagni M."/>
            <person name="Penny C."/>
            <person name="Peyraud R."/>
            <person name="Robinson D.G."/>
            <person name="Roche D."/>
            <person name="Rouy Z."/>
            <person name="Saenampechek C."/>
            <person name="Salvignol G."/>
            <person name="Vallenet D."/>
            <person name="Wu Z."/>
            <person name="Marx C.J."/>
            <person name="Vorholt J.A."/>
            <person name="Olson M.V."/>
            <person name="Kaul R."/>
            <person name="Weissenbach J."/>
            <person name="Medigue C."/>
            <person name="Lidstrom M.E."/>
        </authorList>
    </citation>
    <scope>NUCLEOTIDE SEQUENCE [LARGE SCALE GENOMIC DNA]</scope>
    <source>
        <strain evidence="3">ATCC 14718 / DSM 1338 / JCM 2805 / NCIMB 9133 / AM1</strain>
    </source>
</reference>
<sequence length="275" mass="31105">MNESTDSPLAWIILIGVVAAFAAWDLAKRKGLNKRSWAATCFFFAPALIALAFTKSQQRPGETEAFRTRWTSLAAYDPEIKAAVERISALGPAAVDQFRMAYADVQTKESVPLIVADIEARWAAGDRFDGCHEQSERLAELHRRGVLNDADYEDQKRRLMKPRQPKSRWSGWWWKAPALLFLIFLFWPRGTPAGFPICEASTTRELVRRAIENGEDAKVRNTRLLALDEVRELSHDPKIPQRYCAGLAALNSGDQRIVWRLFQRGNNLFAEVSGS</sequence>
<feature type="transmembrane region" description="Helical" evidence="1">
    <location>
        <begin position="7"/>
        <end position="24"/>
    </location>
</feature>
<evidence type="ECO:0000256" key="1">
    <source>
        <dbReference type="SAM" id="Phobius"/>
    </source>
</evidence>
<dbReference type="EMBL" id="CP001510">
    <property type="protein sequence ID" value="ACS38038.1"/>
    <property type="molecule type" value="Genomic_DNA"/>
</dbReference>
<feature type="transmembrane region" description="Helical" evidence="1">
    <location>
        <begin position="36"/>
        <end position="54"/>
    </location>
</feature>
<dbReference type="AlphaFoldDB" id="C5APF3"/>
<name>C5APF3_METEA</name>
<keyword evidence="1" id="KW-0812">Transmembrane</keyword>
<evidence type="ECO:0000313" key="2">
    <source>
        <dbReference type="EMBL" id="ACS38038.1"/>
    </source>
</evidence>
<dbReference type="HOGENOM" id="CLU_1011235_0_0_5"/>
<evidence type="ECO:0000313" key="3">
    <source>
        <dbReference type="Proteomes" id="UP000009081"/>
    </source>
</evidence>
<keyword evidence="3" id="KW-1185">Reference proteome</keyword>